<dbReference type="KEGG" id="more:E1B28_011547"/>
<feature type="region of interest" description="Disordered" evidence="1">
    <location>
        <begin position="34"/>
        <end position="78"/>
    </location>
</feature>
<evidence type="ECO:0000313" key="2">
    <source>
        <dbReference type="EMBL" id="KAG7089914.1"/>
    </source>
</evidence>
<dbReference type="AlphaFoldDB" id="A0A9P7US77"/>
<dbReference type="EMBL" id="CM032187">
    <property type="protein sequence ID" value="KAG7089914.1"/>
    <property type="molecule type" value="Genomic_DNA"/>
</dbReference>
<keyword evidence="3" id="KW-1185">Reference proteome</keyword>
<feature type="compositionally biased region" description="Basic and acidic residues" evidence="1">
    <location>
        <begin position="123"/>
        <end position="138"/>
    </location>
</feature>
<gene>
    <name evidence="2" type="ORF">E1B28_011547</name>
</gene>
<sequence length="158" mass="18149">MIAILIEDKKFTKDSTPEKEFSAFARYMETQIASAKPEYEAKKKRAEEKANKAKREEEEEKKKAGEESSYRGFHTQEKSDTEKTFKYVKQAVDANPGNRRLVHLVDVQKSIQRDLAEVQSSHQHNDGDLKDGLEPEEDKDVKLRNASLLFQYGLDGIV</sequence>
<reference evidence="2" key="1">
    <citation type="journal article" date="2021" name="Genome Biol. Evol.">
        <title>The assembled and annotated genome of the fairy-ring fungus Marasmius oreades.</title>
        <authorList>
            <person name="Hiltunen M."/>
            <person name="Ament-Velasquez S.L."/>
            <person name="Johannesson H."/>
        </authorList>
    </citation>
    <scope>NUCLEOTIDE SEQUENCE</scope>
    <source>
        <strain evidence="2">03SP1</strain>
    </source>
</reference>
<evidence type="ECO:0000313" key="3">
    <source>
        <dbReference type="Proteomes" id="UP001049176"/>
    </source>
</evidence>
<dbReference type="GeneID" id="66080622"/>
<name>A0A9P7US77_9AGAR</name>
<comment type="caution">
    <text evidence="2">The sequence shown here is derived from an EMBL/GenBank/DDBJ whole genome shotgun (WGS) entry which is preliminary data.</text>
</comment>
<evidence type="ECO:0000256" key="1">
    <source>
        <dbReference type="SAM" id="MobiDB-lite"/>
    </source>
</evidence>
<organism evidence="2 3">
    <name type="scientific">Marasmius oreades</name>
    <name type="common">fairy-ring Marasmius</name>
    <dbReference type="NCBI Taxonomy" id="181124"/>
    <lineage>
        <taxon>Eukaryota</taxon>
        <taxon>Fungi</taxon>
        <taxon>Dikarya</taxon>
        <taxon>Basidiomycota</taxon>
        <taxon>Agaricomycotina</taxon>
        <taxon>Agaricomycetes</taxon>
        <taxon>Agaricomycetidae</taxon>
        <taxon>Agaricales</taxon>
        <taxon>Marasmiineae</taxon>
        <taxon>Marasmiaceae</taxon>
        <taxon>Marasmius</taxon>
    </lineage>
</organism>
<feature type="compositionally biased region" description="Basic and acidic residues" evidence="1">
    <location>
        <begin position="37"/>
        <end position="78"/>
    </location>
</feature>
<dbReference type="Proteomes" id="UP001049176">
    <property type="component" value="Chromosome 7"/>
</dbReference>
<dbReference type="RefSeq" id="XP_043006384.1">
    <property type="nucleotide sequence ID" value="XM_043156597.1"/>
</dbReference>
<feature type="region of interest" description="Disordered" evidence="1">
    <location>
        <begin position="113"/>
        <end position="138"/>
    </location>
</feature>
<accession>A0A9P7US77</accession>
<dbReference type="OrthoDB" id="539213at2759"/>
<proteinExistence type="predicted"/>
<protein>
    <submittedName>
        <fullName evidence="2">Uncharacterized protein</fullName>
    </submittedName>
</protein>